<keyword evidence="2" id="KW-0378">Hydrolase</keyword>
<dbReference type="InterPro" id="IPR000639">
    <property type="entry name" value="Epox_hydrolase-like"/>
</dbReference>
<dbReference type="Pfam" id="PF00561">
    <property type="entry name" value="Abhydrolase_1"/>
    <property type="match status" value="1"/>
</dbReference>
<dbReference type="InterPro" id="IPR029058">
    <property type="entry name" value="AB_hydrolase_fold"/>
</dbReference>
<gene>
    <name evidence="2" type="ORF">J2I48_13615</name>
</gene>
<dbReference type="EMBL" id="JAFMYU010000010">
    <property type="protein sequence ID" value="MBO0932043.1"/>
    <property type="molecule type" value="Genomic_DNA"/>
</dbReference>
<accession>A0A939G916</accession>
<comment type="caution">
    <text evidence="2">The sequence shown here is derived from an EMBL/GenBank/DDBJ whole genome shotgun (WGS) entry which is preliminary data.</text>
</comment>
<dbReference type="RefSeq" id="WP_207336015.1">
    <property type="nucleotide sequence ID" value="NZ_JAFMYU010000010.1"/>
</dbReference>
<sequence>MPIFSTPTGVDLFYEIHEPGPLVVNPETIVFSHGLLWSGRMFIDQVLAFKSRYRVVTYDHRGQGQSSAPTNGYDMETVYADAVALIEGLQLGPCHFAGLSMGGFVGMRLASRRPDLLRSLMLLETSADPEPEENRVKYTLLNTMVRYIGIWAVVKPVMRIMFSRTFLHDPARLADRKRWEAELRKNRPSITKAVEGVITRRGVYDELGAIHCPTLVIVGDEDVATVPAKAHRIHQKIAGSLLMTIPEAGHTSSVEAPNAVNAAIRQFLVGIGAAA</sequence>
<protein>
    <submittedName>
        <fullName evidence="2">Alpha/beta fold hydrolase</fullName>
    </submittedName>
</protein>
<name>A0A939G916_9BACT</name>
<evidence type="ECO:0000259" key="1">
    <source>
        <dbReference type="Pfam" id="PF00561"/>
    </source>
</evidence>
<dbReference type="SUPFAM" id="SSF53474">
    <property type="entry name" value="alpha/beta-Hydrolases"/>
    <property type="match status" value="1"/>
</dbReference>
<evidence type="ECO:0000313" key="3">
    <source>
        <dbReference type="Proteomes" id="UP000664795"/>
    </source>
</evidence>
<dbReference type="GO" id="GO:0016787">
    <property type="term" value="F:hydrolase activity"/>
    <property type="evidence" value="ECO:0007669"/>
    <property type="project" value="UniProtKB-KW"/>
</dbReference>
<dbReference type="PRINTS" id="PR00412">
    <property type="entry name" value="EPOXHYDRLASE"/>
</dbReference>
<reference evidence="2 3" key="1">
    <citation type="submission" date="2021-03" db="EMBL/GenBank/DDBJ databases">
        <title>Fibrella sp. HMF5036 genome sequencing and assembly.</title>
        <authorList>
            <person name="Kang H."/>
            <person name="Kim H."/>
            <person name="Bae S."/>
            <person name="Joh K."/>
        </authorList>
    </citation>
    <scope>NUCLEOTIDE SEQUENCE [LARGE SCALE GENOMIC DNA]</scope>
    <source>
        <strain evidence="2 3">HMF5036</strain>
    </source>
</reference>
<dbReference type="PRINTS" id="PR00111">
    <property type="entry name" value="ABHYDROLASE"/>
</dbReference>
<feature type="domain" description="AB hydrolase-1" evidence="1">
    <location>
        <begin position="28"/>
        <end position="257"/>
    </location>
</feature>
<dbReference type="InterPro" id="IPR000073">
    <property type="entry name" value="AB_hydrolase_1"/>
</dbReference>
<dbReference type="AlphaFoldDB" id="A0A939G916"/>
<dbReference type="PANTHER" id="PTHR43798:SF29">
    <property type="entry name" value="AB HYDROLASE-1 DOMAIN-CONTAINING PROTEIN"/>
    <property type="match status" value="1"/>
</dbReference>
<keyword evidence="3" id="KW-1185">Reference proteome</keyword>
<dbReference type="Gene3D" id="3.40.50.1820">
    <property type="entry name" value="alpha/beta hydrolase"/>
    <property type="match status" value="1"/>
</dbReference>
<dbReference type="PANTHER" id="PTHR43798">
    <property type="entry name" value="MONOACYLGLYCEROL LIPASE"/>
    <property type="match status" value="1"/>
</dbReference>
<dbReference type="InterPro" id="IPR050266">
    <property type="entry name" value="AB_hydrolase_sf"/>
</dbReference>
<organism evidence="2 3">
    <name type="scientific">Fibrella aquatilis</name>
    <dbReference type="NCBI Taxonomy" id="2817059"/>
    <lineage>
        <taxon>Bacteria</taxon>
        <taxon>Pseudomonadati</taxon>
        <taxon>Bacteroidota</taxon>
        <taxon>Cytophagia</taxon>
        <taxon>Cytophagales</taxon>
        <taxon>Spirosomataceae</taxon>
        <taxon>Fibrella</taxon>
    </lineage>
</organism>
<evidence type="ECO:0000313" key="2">
    <source>
        <dbReference type="EMBL" id="MBO0932043.1"/>
    </source>
</evidence>
<proteinExistence type="predicted"/>
<dbReference type="Proteomes" id="UP000664795">
    <property type="component" value="Unassembled WGS sequence"/>
</dbReference>